<reference evidence="1 2" key="1">
    <citation type="submission" date="2023-03" db="EMBL/GenBank/DDBJ databases">
        <title>High recombination rates correlate with genetic variation in Cardiocondyla obscurior ants.</title>
        <authorList>
            <person name="Errbii M."/>
        </authorList>
    </citation>
    <scope>NUCLEOTIDE SEQUENCE [LARGE SCALE GENOMIC DNA]</scope>
    <source>
        <strain evidence="1">Alpha-2009</strain>
        <tissue evidence="1">Whole body</tissue>
    </source>
</reference>
<comment type="caution">
    <text evidence="1">The sequence shown here is derived from an EMBL/GenBank/DDBJ whole genome shotgun (WGS) entry which is preliminary data.</text>
</comment>
<dbReference type="AlphaFoldDB" id="A0AAW2GFE1"/>
<name>A0AAW2GFE1_9HYME</name>
<protein>
    <submittedName>
        <fullName evidence="1">Uncharacterized protein</fullName>
    </submittedName>
</protein>
<proteinExistence type="predicted"/>
<evidence type="ECO:0000313" key="2">
    <source>
        <dbReference type="Proteomes" id="UP001430953"/>
    </source>
</evidence>
<dbReference type="EMBL" id="JADYXP020000004">
    <property type="protein sequence ID" value="KAL0126924.1"/>
    <property type="molecule type" value="Genomic_DNA"/>
</dbReference>
<accession>A0AAW2GFE1</accession>
<sequence>MPVKRIGADKPITPENTCYTTYYQNLIAPTDPGKGQRRRRVGLHCSRLKLRDNQRRVIKIMT</sequence>
<evidence type="ECO:0000313" key="1">
    <source>
        <dbReference type="EMBL" id="KAL0126924.1"/>
    </source>
</evidence>
<gene>
    <name evidence="1" type="ORF">PUN28_005332</name>
</gene>
<dbReference type="Proteomes" id="UP001430953">
    <property type="component" value="Unassembled WGS sequence"/>
</dbReference>
<keyword evidence="2" id="KW-1185">Reference proteome</keyword>
<organism evidence="1 2">
    <name type="scientific">Cardiocondyla obscurior</name>
    <dbReference type="NCBI Taxonomy" id="286306"/>
    <lineage>
        <taxon>Eukaryota</taxon>
        <taxon>Metazoa</taxon>
        <taxon>Ecdysozoa</taxon>
        <taxon>Arthropoda</taxon>
        <taxon>Hexapoda</taxon>
        <taxon>Insecta</taxon>
        <taxon>Pterygota</taxon>
        <taxon>Neoptera</taxon>
        <taxon>Endopterygota</taxon>
        <taxon>Hymenoptera</taxon>
        <taxon>Apocrita</taxon>
        <taxon>Aculeata</taxon>
        <taxon>Formicoidea</taxon>
        <taxon>Formicidae</taxon>
        <taxon>Myrmicinae</taxon>
        <taxon>Cardiocondyla</taxon>
    </lineage>
</organism>